<dbReference type="Gene3D" id="1.10.3730.20">
    <property type="match status" value="1"/>
</dbReference>
<evidence type="ECO:0000313" key="2">
    <source>
        <dbReference type="EMBL" id="SUQ24034.1"/>
    </source>
</evidence>
<gene>
    <name evidence="2" type="ORF">SAMN05661053_1425</name>
</gene>
<sequence length="111" mass="12296">MFYALALFNVFIAAVAQMLLKKAAITPHATHVKEYLNPWVIGGYSLMMISLVSNVYVLSKGVLLKELGTIEAASYLFVPILAFVCFKEKINLRKAAAIALILVGVVVFFWE</sequence>
<dbReference type="EMBL" id="UHJL01000002">
    <property type="protein sequence ID" value="SUQ24034.1"/>
    <property type="molecule type" value="Genomic_DNA"/>
</dbReference>
<evidence type="ECO:0000256" key="1">
    <source>
        <dbReference type="SAM" id="Phobius"/>
    </source>
</evidence>
<keyword evidence="1" id="KW-1133">Transmembrane helix</keyword>
<accession>A0A380S538</accession>
<feature type="transmembrane region" description="Helical" evidence="1">
    <location>
        <begin position="92"/>
        <end position="110"/>
    </location>
</feature>
<reference evidence="2 3" key="1">
    <citation type="submission" date="2017-08" db="EMBL/GenBank/DDBJ databases">
        <authorList>
            <person name="de Groot N.N."/>
        </authorList>
    </citation>
    <scope>NUCLEOTIDE SEQUENCE [LARGE SCALE GENOMIC DNA]</scope>
    <source>
        <strain evidence="2 3">HM2</strain>
    </source>
</reference>
<evidence type="ECO:0008006" key="4">
    <source>
        <dbReference type="Google" id="ProtNLM"/>
    </source>
</evidence>
<dbReference type="RefSeq" id="WP_109572632.1">
    <property type="nucleotide sequence ID" value="NZ_UHJL01000002.1"/>
</dbReference>
<evidence type="ECO:0000313" key="3">
    <source>
        <dbReference type="Proteomes" id="UP000255423"/>
    </source>
</evidence>
<feature type="transmembrane region" description="Helical" evidence="1">
    <location>
        <begin position="39"/>
        <end position="58"/>
    </location>
</feature>
<name>A0A380S538_FIBSU</name>
<dbReference type="AlphaFoldDB" id="A0A380S538"/>
<keyword evidence="1" id="KW-0472">Membrane</keyword>
<dbReference type="SUPFAM" id="SSF103481">
    <property type="entry name" value="Multidrug resistance efflux transporter EmrE"/>
    <property type="match status" value="1"/>
</dbReference>
<keyword evidence="1" id="KW-0812">Transmembrane</keyword>
<organism evidence="2 3">
    <name type="scientific">Fibrobacter succinogenes</name>
    <name type="common">Bacteroides succinogenes</name>
    <dbReference type="NCBI Taxonomy" id="833"/>
    <lineage>
        <taxon>Bacteria</taxon>
        <taxon>Pseudomonadati</taxon>
        <taxon>Fibrobacterota</taxon>
        <taxon>Fibrobacteria</taxon>
        <taxon>Fibrobacterales</taxon>
        <taxon>Fibrobacteraceae</taxon>
        <taxon>Fibrobacter</taxon>
    </lineage>
</organism>
<dbReference type="Proteomes" id="UP000255423">
    <property type="component" value="Unassembled WGS sequence"/>
</dbReference>
<proteinExistence type="predicted"/>
<protein>
    <recommendedName>
        <fullName evidence="4">EamA-like transporter family protein</fullName>
    </recommendedName>
</protein>
<dbReference type="InterPro" id="IPR037185">
    <property type="entry name" value="EmrE-like"/>
</dbReference>